<keyword evidence="2" id="KW-1185">Reference proteome</keyword>
<name>A0ACB8DWG9_DERSI</name>
<dbReference type="EMBL" id="CM023470">
    <property type="protein sequence ID" value="KAH7978620.1"/>
    <property type="molecule type" value="Genomic_DNA"/>
</dbReference>
<dbReference type="Proteomes" id="UP000821865">
    <property type="component" value="Chromosome 1"/>
</dbReference>
<evidence type="ECO:0000313" key="1">
    <source>
        <dbReference type="EMBL" id="KAH7978620.1"/>
    </source>
</evidence>
<sequence>MEKVECRTVVEMRGDDMAHIVGDLVRERLIEPYVDAYLRAFDLSIEHRNQTNDTVTLETTQALKVHNARGVKGATITAEKDVLEKQKRTRMSPNDAIRKALGGDVFRKVMVCRSIPPLANQWRRPIIIPRHVFGDQYNGQDVMVPGPGTLQIKHSPTVGAAYNYHCELVNVVPRSTLRCPHCRRVELNPEQATEDELDESDARERPWNTASCSGRALTVPKFMSRQILGVVYGRI</sequence>
<evidence type="ECO:0000313" key="2">
    <source>
        <dbReference type="Proteomes" id="UP000821865"/>
    </source>
</evidence>
<gene>
    <name evidence="1" type="ORF">HPB49_006152</name>
</gene>
<comment type="caution">
    <text evidence="1">The sequence shown here is derived from an EMBL/GenBank/DDBJ whole genome shotgun (WGS) entry which is preliminary data.</text>
</comment>
<reference evidence="1" key="1">
    <citation type="submission" date="2020-05" db="EMBL/GenBank/DDBJ databases">
        <title>Large-scale comparative analyses of tick genomes elucidate their genetic diversity and vector capacities.</title>
        <authorList>
            <person name="Jia N."/>
            <person name="Wang J."/>
            <person name="Shi W."/>
            <person name="Du L."/>
            <person name="Sun Y."/>
            <person name="Zhan W."/>
            <person name="Jiang J."/>
            <person name="Wang Q."/>
            <person name="Zhang B."/>
            <person name="Ji P."/>
            <person name="Sakyi L.B."/>
            <person name="Cui X."/>
            <person name="Yuan T."/>
            <person name="Jiang B."/>
            <person name="Yang W."/>
            <person name="Lam T.T.-Y."/>
            <person name="Chang Q."/>
            <person name="Ding S."/>
            <person name="Wang X."/>
            <person name="Zhu J."/>
            <person name="Ruan X."/>
            <person name="Zhao L."/>
            <person name="Wei J."/>
            <person name="Que T."/>
            <person name="Du C."/>
            <person name="Cheng J."/>
            <person name="Dai P."/>
            <person name="Han X."/>
            <person name="Huang E."/>
            <person name="Gao Y."/>
            <person name="Liu J."/>
            <person name="Shao H."/>
            <person name="Ye R."/>
            <person name="Li L."/>
            <person name="Wei W."/>
            <person name="Wang X."/>
            <person name="Wang C."/>
            <person name="Yang T."/>
            <person name="Huo Q."/>
            <person name="Li W."/>
            <person name="Guo W."/>
            <person name="Chen H."/>
            <person name="Zhou L."/>
            <person name="Ni X."/>
            <person name="Tian J."/>
            <person name="Zhou Y."/>
            <person name="Sheng Y."/>
            <person name="Liu T."/>
            <person name="Pan Y."/>
            <person name="Xia L."/>
            <person name="Li J."/>
            <person name="Zhao F."/>
            <person name="Cao W."/>
        </authorList>
    </citation>
    <scope>NUCLEOTIDE SEQUENCE</scope>
    <source>
        <strain evidence="1">Dsil-2018</strain>
    </source>
</reference>
<accession>A0ACB8DWG9</accession>
<protein>
    <submittedName>
        <fullName evidence="1">Uncharacterized protein</fullName>
    </submittedName>
</protein>
<organism evidence="1 2">
    <name type="scientific">Dermacentor silvarum</name>
    <name type="common">Tick</name>
    <dbReference type="NCBI Taxonomy" id="543639"/>
    <lineage>
        <taxon>Eukaryota</taxon>
        <taxon>Metazoa</taxon>
        <taxon>Ecdysozoa</taxon>
        <taxon>Arthropoda</taxon>
        <taxon>Chelicerata</taxon>
        <taxon>Arachnida</taxon>
        <taxon>Acari</taxon>
        <taxon>Parasitiformes</taxon>
        <taxon>Ixodida</taxon>
        <taxon>Ixodoidea</taxon>
        <taxon>Ixodidae</taxon>
        <taxon>Rhipicephalinae</taxon>
        <taxon>Dermacentor</taxon>
    </lineage>
</organism>
<proteinExistence type="predicted"/>